<keyword evidence="2" id="KW-1185">Reference proteome</keyword>
<name>A0ACB7YDY9_9ERIC</name>
<organism evidence="1 2">
    <name type="scientific">Vaccinium darrowii</name>
    <dbReference type="NCBI Taxonomy" id="229202"/>
    <lineage>
        <taxon>Eukaryota</taxon>
        <taxon>Viridiplantae</taxon>
        <taxon>Streptophyta</taxon>
        <taxon>Embryophyta</taxon>
        <taxon>Tracheophyta</taxon>
        <taxon>Spermatophyta</taxon>
        <taxon>Magnoliopsida</taxon>
        <taxon>eudicotyledons</taxon>
        <taxon>Gunneridae</taxon>
        <taxon>Pentapetalae</taxon>
        <taxon>asterids</taxon>
        <taxon>Ericales</taxon>
        <taxon>Ericaceae</taxon>
        <taxon>Vaccinioideae</taxon>
        <taxon>Vaccinieae</taxon>
        <taxon>Vaccinium</taxon>
    </lineage>
</organism>
<evidence type="ECO:0000313" key="2">
    <source>
        <dbReference type="Proteomes" id="UP000828048"/>
    </source>
</evidence>
<reference evidence="1 2" key="1">
    <citation type="journal article" date="2021" name="Hortic Res">
        <title>High-quality reference genome and annotation aids understanding of berry development for evergreen blueberry (Vaccinium darrowii).</title>
        <authorList>
            <person name="Yu J."/>
            <person name="Hulse-Kemp A.M."/>
            <person name="Babiker E."/>
            <person name="Staton M."/>
        </authorList>
    </citation>
    <scope>NUCLEOTIDE SEQUENCE [LARGE SCALE GENOMIC DNA]</scope>
    <source>
        <strain evidence="2">cv. NJ 8807/NJ 8810</strain>
        <tissue evidence="1">Young leaf</tissue>
    </source>
</reference>
<evidence type="ECO:0000313" key="1">
    <source>
        <dbReference type="EMBL" id="KAH7851755.1"/>
    </source>
</evidence>
<dbReference type="EMBL" id="CM037158">
    <property type="protein sequence ID" value="KAH7851755.1"/>
    <property type="molecule type" value="Genomic_DNA"/>
</dbReference>
<dbReference type="Proteomes" id="UP000828048">
    <property type="component" value="Chromosome 8"/>
</dbReference>
<accession>A0ACB7YDY9</accession>
<protein>
    <submittedName>
        <fullName evidence="1">Uncharacterized protein</fullName>
    </submittedName>
</protein>
<gene>
    <name evidence="1" type="ORF">Vadar_016183</name>
</gene>
<comment type="caution">
    <text evidence="1">The sequence shown here is derived from an EMBL/GenBank/DDBJ whole genome shotgun (WGS) entry which is preliminary data.</text>
</comment>
<sequence length="155" mass="17579">MLLNRCTRAKLEKDDQKLAPNDIINDCTIVFENDSVCPSQLGELHPRKRTLRHQNKAELFGYKVCRFHKILSHSNLCSPGSSNSSWSIELKSVDMTFTPFTAIVRAPWSNSPCSSSAEVSLSLFNKVMFLRLYLAGVDNVKLAPEKDSAFRNWRT</sequence>
<proteinExistence type="predicted"/>